<dbReference type="GO" id="GO:0030170">
    <property type="term" value="F:pyridoxal phosphate binding"/>
    <property type="evidence" value="ECO:0007669"/>
    <property type="project" value="InterPro"/>
</dbReference>
<dbReference type="SUPFAM" id="SSF53383">
    <property type="entry name" value="PLP-dependent transferases"/>
    <property type="match status" value="1"/>
</dbReference>
<dbReference type="CDD" id="cd00609">
    <property type="entry name" value="AAT_like"/>
    <property type="match status" value="1"/>
</dbReference>
<evidence type="ECO:0000313" key="2">
    <source>
        <dbReference type="EMBL" id="VDK47468.1"/>
    </source>
</evidence>
<proteinExistence type="predicted"/>
<accession>A0A158PNW4</accession>
<organism evidence="4">
    <name type="scientific">Anisakis simplex</name>
    <name type="common">Herring worm</name>
    <dbReference type="NCBI Taxonomy" id="6269"/>
    <lineage>
        <taxon>Eukaryota</taxon>
        <taxon>Metazoa</taxon>
        <taxon>Ecdysozoa</taxon>
        <taxon>Nematoda</taxon>
        <taxon>Chromadorea</taxon>
        <taxon>Rhabditida</taxon>
        <taxon>Spirurina</taxon>
        <taxon>Ascaridomorpha</taxon>
        <taxon>Ascaridoidea</taxon>
        <taxon>Anisakidae</taxon>
        <taxon>Anisakis</taxon>
        <taxon>Anisakis simplex complex</taxon>
    </lineage>
</organism>
<dbReference type="InterPro" id="IPR004839">
    <property type="entry name" value="Aminotransferase_I/II_large"/>
</dbReference>
<dbReference type="PANTHER" id="PTHR42858">
    <property type="entry name" value="AMINOTRANSFERASE"/>
    <property type="match status" value="1"/>
</dbReference>
<dbReference type="OrthoDB" id="5827350at2759"/>
<dbReference type="Pfam" id="PF00155">
    <property type="entry name" value="Aminotran_1_2"/>
    <property type="match status" value="1"/>
</dbReference>
<reference evidence="2 3" key="2">
    <citation type="submission" date="2018-11" db="EMBL/GenBank/DDBJ databases">
        <authorList>
            <consortium name="Pathogen Informatics"/>
        </authorList>
    </citation>
    <scope>NUCLEOTIDE SEQUENCE [LARGE SCALE GENOMIC DNA]</scope>
</reference>
<feature type="domain" description="Aminotransferase class I/classII large" evidence="1">
    <location>
        <begin position="43"/>
        <end position="419"/>
    </location>
</feature>
<dbReference type="EMBL" id="UYRR01031196">
    <property type="protein sequence ID" value="VDK47468.1"/>
    <property type="molecule type" value="Genomic_DNA"/>
</dbReference>
<reference evidence="4" key="1">
    <citation type="submission" date="2016-04" db="UniProtKB">
        <authorList>
            <consortium name="WormBaseParasite"/>
        </authorList>
    </citation>
    <scope>IDENTIFICATION</scope>
</reference>
<evidence type="ECO:0000313" key="4">
    <source>
        <dbReference type="WBParaSite" id="ASIM_0001302001-mRNA-1"/>
    </source>
</evidence>
<dbReference type="Gene3D" id="3.90.1150.10">
    <property type="entry name" value="Aspartate Aminotransferase, domain 1"/>
    <property type="match status" value="1"/>
</dbReference>
<evidence type="ECO:0000259" key="1">
    <source>
        <dbReference type="Pfam" id="PF00155"/>
    </source>
</evidence>
<dbReference type="InterPro" id="IPR015422">
    <property type="entry name" value="PyrdxlP-dep_Trfase_small"/>
</dbReference>
<keyword evidence="3" id="KW-1185">Reference proteome</keyword>
<dbReference type="InterPro" id="IPR015421">
    <property type="entry name" value="PyrdxlP-dep_Trfase_major"/>
</dbReference>
<dbReference type="PANTHER" id="PTHR42858:SF1">
    <property type="entry name" value="LD15494P"/>
    <property type="match status" value="1"/>
</dbReference>
<protein>
    <submittedName>
        <fullName evidence="4">Aminotran_1_2 domain-containing protein</fullName>
    </submittedName>
</protein>
<dbReference type="GO" id="GO:0047536">
    <property type="term" value="F:2-aminoadipate transaminase activity"/>
    <property type="evidence" value="ECO:0007669"/>
    <property type="project" value="TreeGrafter"/>
</dbReference>
<dbReference type="WBParaSite" id="ASIM_0001302001-mRNA-1">
    <property type="protein sequence ID" value="ASIM_0001302001-mRNA-1"/>
    <property type="gene ID" value="ASIM_0001302001"/>
</dbReference>
<dbReference type="InterPro" id="IPR015424">
    <property type="entry name" value="PyrdxlP-dep_Trfase"/>
</dbReference>
<dbReference type="Gene3D" id="3.40.640.10">
    <property type="entry name" value="Type I PLP-dependent aspartate aminotransferase-like (Major domain)"/>
    <property type="match status" value="1"/>
</dbReference>
<dbReference type="AlphaFoldDB" id="A0A158PNW4"/>
<gene>
    <name evidence="2" type="ORF">ASIM_LOCUS12486</name>
</gene>
<dbReference type="Proteomes" id="UP000267096">
    <property type="component" value="Unassembled WGS sequence"/>
</dbReference>
<name>A0A158PNW4_ANISI</name>
<sequence length="430" mass="47871">MGDDILTLFDALGIAGKYKFCIGAPGASDLKKVAELMESISAKRMNEEKSSAGASLLQYGAPLGDPRSLHALANFLTSEYGMAVSESHLTYTSGATAGFLHLITQLFPNKCDVYAEGLTYHVALQMLRLLNFNIKSVPIEVDGMNLEKLEQIWSKDLKEMTLEEQSKLPYQAMLYTIPTFQNPTGTVLSPEKCDRLVKLARKYHVLVLSEDVYNIFYYDGSGAPPKRLFAYDNETDPDYGIGHVVSNCTFSKLLSPGLRLGWQELPVLLREKYYEKSPKVYKTCDLSPIIISSGGLNPVIGGCVTLALEDGSASKFIDGVRREHARKMQVTVDTLNTKLPSGCKLYYPSKGGYFCYVQIPERLNAVDFVKYVKEKYSVILPEGVKFASSSEDYVKEMSNGFRISIPYPTFDEVRDGINHICVALHECLQK</sequence>
<evidence type="ECO:0000313" key="3">
    <source>
        <dbReference type="Proteomes" id="UP000267096"/>
    </source>
</evidence>